<dbReference type="PATRIC" id="fig|520767.4.peg.2292"/>
<dbReference type="STRING" id="520767.ATZ99_21640"/>
<dbReference type="OrthoDB" id="9776669at2"/>
<dbReference type="Gene3D" id="3.40.190.10">
    <property type="entry name" value="Periplasmic binding protein-like II"/>
    <property type="match status" value="2"/>
</dbReference>
<dbReference type="EMBL" id="LOHZ01000044">
    <property type="protein sequence ID" value="KYO64133.1"/>
    <property type="molecule type" value="Genomic_DNA"/>
</dbReference>
<dbReference type="SUPFAM" id="SSF53850">
    <property type="entry name" value="Periplasmic binding protein-like II"/>
    <property type="match status" value="1"/>
</dbReference>
<gene>
    <name evidence="2" type="ORF">ATZ99_21640</name>
</gene>
<evidence type="ECO:0008006" key="4">
    <source>
        <dbReference type="Google" id="ProtNLM"/>
    </source>
</evidence>
<dbReference type="Proteomes" id="UP000075737">
    <property type="component" value="Unassembled WGS sequence"/>
</dbReference>
<dbReference type="AlphaFoldDB" id="A0A161Q1L0"/>
<dbReference type="PROSITE" id="PS51257">
    <property type="entry name" value="PROKAR_LIPOPROTEIN"/>
    <property type="match status" value="1"/>
</dbReference>
<evidence type="ECO:0000256" key="1">
    <source>
        <dbReference type="SAM" id="SignalP"/>
    </source>
</evidence>
<dbReference type="Pfam" id="PF16868">
    <property type="entry name" value="NMT1_3"/>
    <property type="match status" value="1"/>
</dbReference>
<dbReference type="NCBIfam" id="TIGR02122">
    <property type="entry name" value="TRAP_TAXI"/>
    <property type="match status" value="1"/>
</dbReference>
<proteinExistence type="predicted"/>
<feature type="signal peptide" evidence="1">
    <location>
        <begin position="1"/>
        <end position="22"/>
    </location>
</feature>
<dbReference type="InterPro" id="IPR011852">
    <property type="entry name" value="TRAP_TAXI"/>
</dbReference>
<evidence type="ECO:0000313" key="3">
    <source>
        <dbReference type="Proteomes" id="UP000075737"/>
    </source>
</evidence>
<keyword evidence="3" id="KW-1185">Reference proteome</keyword>
<organism evidence="2 3">
    <name type="scientific">Thermovenabulum gondwanense</name>
    <dbReference type="NCBI Taxonomy" id="520767"/>
    <lineage>
        <taxon>Bacteria</taxon>
        <taxon>Bacillati</taxon>
        <taxon>Bacillota</taxon>
        <taxon>Clostridia</taxon>
        <taxon>Thermosediminibacterales</taxon>
        <taxon>Thermosediminibacteraceae</taxon>
        <taxon>Thermovenabulum</taxon>
    </lineage>
</organism>
<dbReference type="PANTHER" id="PTHR42941">
    <property type="entry name" value="SLL1037 PROTEIN"/>
    <property type="match status" value="1"/>
</dbReference>
<reference evidence="2 3" key="1">
    <citation type="submission" date="2015-12" db="EMBL/GenBank/DDBJ databases">
        <title>Draft genome of Thermovenabulum gondwanense isolated from a red thermophilic microbial mat colonisisng an outflow channel of a bore well.</title>
        <authorList>
            <person name="Patel B.K."/>
        </authorList>
    </citation>
    <scope>NUCLEOTIDE SEQUENCE [LARGE SCALE GENOMIC DNA]</scope>
    <source>
        <strain evidence="2 3">R270</strain>
    </source>
</reference>
<dbReference type="CDD" id="cd13567">
    <property type="entry name" value="PBP2_TtGluBP"/>
    <property type="match status" value="1"/>
</dbReference>
<keyword evidence="1" id="KW-0732">Signal</keyword>
<protein>
    <recommendedName>
        <fullName evidence="4">Aliphatic sulfonates-binding protein</fullName>
    </recommendedName>
</protein>
<evidence type="ECO:0000313" key="2">
    <source>
        <dbReference type="EMBL" id="KYO64133.1"/>
    </source>
</evidence>
<feature type="chain" id="PRO_5007825809" description="Aliphatic sulfonates-binding protein" evidence="1">
    <location>
        <begin position="23"/>
        <end position="324"/>
    </location>
</feature>
<dbReference type="PANTHER" id="PTHR42941:SF1">
    <property type="entry name" value="SLL1037 PROTEIN"/>
    <property type="match status" value="1"/>
</dbReference>
<dbReference type="RefSeq" id="WP_068749255.1">
    <property type="nucleotide sequence ID" value="NZ_LOHZ01000044.1"/>
</dbReference>
<accession>A0A161Q1L0</accession>
<name>A0A161Q1L0_9FIRM</name>
<sequence length="324" mass="34089">MFKKTVALITIALLLTAAIAGCAGKSGGQQAGGQKFITIATGGTAGTYFPLGGALADIWNKNIKGVNATAQSTGASVANVNLLKDGKADVIFVQNDIAYYAANGTEMFKDNKYEDIKGLTTLYPETVQIVTLAGKNIKSVADLKGKKVAVGAAGSGAEANARQILEAAGITYNDISAQYLSFAEAANNLKDGNIDAAFLTAGFPTAAVQDIAASKKIELISLDDALVSKLMEKYPYYTKIVIPANTYSGVDHDVNTVAVKAMLAVSSKMDEETAYNLVKTMYANLDRLKAAHKAGEQIKQETGKEGMSIPLHPGAEKFFKEIGK</sequence>
<comment type="caution">
    <text evidence="2">The sequence shown here is derived from an EMBL/GenBank/DDBJ whole genome shotgun (WGS) entry which is preliminary data.</text>
</comment>